<dbReference type="Proteomes" id="UP000261174">
    <property type="component" value="Unassembled WGS sequence"/>
</dbReference>
<keyword evidence="10" id="KW-1185">Reference proteome</keyword>
<dbReference type="EMBL" id="QTJV01000007">
    <property type="protein sequence ID" value="RFM33417.1"/>
    <property type="molecule type" value="Genomic_DNA"/>
</dbReference>
<dbReference type="AlphaFoldDB" id="A0A3E1NZP0"/>
<feature type="domain" description="TonB-dependent receptor plug" evidence="8">
    <location>
        <begin position="216"/>
        <end position="321"/>
    </location>
</feature>
<dbReference type="InterPro" id="IPR039426">
    <property type="entry name" value="TonB-dep_rcpt-like"/>
</dbReference>
<comment type="caution">
    <text evidence="9">The sequence shown here is derived from an EMBL/GenBank/DDBJ whole genome shotgun (WGS) entry which is preliminary data.</text>
</comment>
<evidence type="ECO:0000256" key="7">
    <source>
        <dbReference type="PROSITE-ProRule" id="PRU01360"/>
    </source>
</evidence>
<dbReference type="Pfam" id="PF13715">
    <property type="entry name" value="CarbopepD_reg_2"/>
    <property type="match status" value="1"/>
</dbReference>
<gene>
    <name evidence="9" type="ORF">DXN04_19380</name>
</gene>
<name>A0A3E1NZP0_9BACT</name>
<comment type="subcellular location">
    <subcellularLocation>
        <location evidence="1 7">Cell outer membrane</location>
        <topology evidence="1 7">Multi-pass membrane protein</topology>
    </subcellularLocation>
</comment>
<evidence type="ECO:0000256" key="4">
    <source>
        <dbReference type="ARBA" id="ARBA00022692"/>
    </source>
</evidence>
<reference evidence="9 10" key="1">
    <citation type="submission" date="2018-08" db="EMBL/GenBank/DDBJ databases">
        <title>Chitinophaga sp. K20C18050901, a novel bacterium isolated from forest soil.</title>
        <authorList>
            <person name="Wang C."/>
        </authorList>
    </citation>
    <scope>NUCLEOTIDE SEQUENCE [LARGE SCALE GENOMIC DNA]</scope>
    <source>
        <strain evidence="9 10">K20C18050901</strain>
    </source>
</reference>
<dbReference type="Gene3D" id="2.60.40.1120">
    <property type="entry name" value="Carboxypeptidase-like, regulatory domain"/>
    <property type="match status" value="1"/>
</dbReference>
<dbReference type="InterPro" id="IPR008969">
    <property type="entry name" value="CarboxyPept-like_regulatory"/>
</dbReference>
<evidence type="ECO:0000256" key="1">
    <source>
        <dbReference type="ARBA" id="ARBA00004571"/>
    </source>
</evidence>
<dbReference type="SUPFAM" id="SSF49464">
    <property type="entry name" value="Carboxypeptidase regulatory domain-like"/>
    <property type="match status" value="1"/>
</dbReference>
<dbReference type="InterPro" id="IPR036942">
    <property type="entry name" value="Beta-barrel_TonB_sf"/>
</dbReference>
<evidence type="ECO:0000256" key="3">
    <source>
        <dbReference type="ARBA" id="ARBA00022452"/>
    </source>
</evidence>
<keyword evidence="2 7" id="KW-0813">Transport</keyword>
<dbReference type="RefSeq" id="WP_116855264.1">
    <property type="nucleotide sequence ID" value="NZ_QTJV01000007.1"/>
</dbReference>
<dbReference type="InterPro" id="IPR023997">
    <property type="entry name" value="TonB-dep_OMP_SusC/RagA_CS"/>
</dbReference>
<dbReference type="Gene3D" id="2.40.170.20">
    <property type="entry name" value="TonB-dependent receptor, beta-barrel domain"/>
    <property type="match status" value="1"/>
</dbReference>
<accession>A0A3E1NZP0</accession>
<sequence>MTRRAYLLLILLTCHVLGFANELRSQITVQVRDTRINLDVKNTPLRKVFLLIESQTGLSIAYNATHVADNQLISYKATAAQLSTVLQDLLKGYEGAVKQVDDNHILLKVEKIKAAPLVEAPATAPVTITGVVTDENNQPIPGVSIHEKTSKVNTTTDANGQYSIRVNIGDVLVFNFIGFAPQEITVTSANMLNVRLKAQNSQLQEVVAIGYQSVRKSDLTGAVSSVKSSEMNLTAPTVGQAIVGKVAGVQVSQVSGAPYKSTKIRVRGIGSFNASSDPLYVVDGYPVDNDVFINPEDIETIDILKDAASAAIYGSRASGGVVMITTKRGKAGTKGKLEYSYTTGINQVSKKVKLLDSNQFLQLLVDGRNGTYRDLVENNTSLTWNDNMMSDNNATRVARVGNANAVQIDPRYYDFANQKVIPSKYNTDWQDLIYRNAFFGRHNVSFSGGTDNIRYYMSGGYQDQDGVVLNTGVKKINLRMNLDATINPRLKAGVNLSYTNNQNRELSEGRWDHNPIMTALLMPPSAQPFDSNGHPLKNEIAALSATYGYNSFENPIAQAKEINITRKGNRSNYNAYAIYTLLPELTFKANVGMMSYSEKYNYYYPTSLSSGVSAPYSDNAKAAANGIAQNQTVLDQLAEFTLNYNKRFGKHSISGLAGYSAQMNTTDLVKVTAKGFEDDRIQEITAKGADGTDFQLTNAYKSTYTLMSYFGRVSYNYADRYYVTGSLRTDGSSRFGPQNKWGLFPSVSAGWNISNESFYHDWLGQQSTLKLRASWGLSGNNNIGNYNTMQTMATATGTVFGSGTVSTAYYPGDLKDQKLGWESTSQFNTGLDVGLLKGRLNIIANYYLSYSYNLLFKQSISGISGSTEILTNLRDSKIRNSGVDLQVDARIIDGKDFHMGVNGNISINRNKVLDMGGGSTIITAGAERSYKTHITQEGQPVGMFYGFQVERIARPDDIGKVAQSSASSTKMRAGDLIFRDTNKDGVVNDADKAVIGSPYAKFTYGFGLNASYKNFSFASSFNGSYGNKVLDGQDYYLYNMEGSGNQYADAAGHYVSEANPGNGHVFRASRSGTQSNSTRLSTFYLQSGSFFRCTNATLGYDIRSTLLKNRLGLSSARVFASVDNLFTISKYKGYNPEVDFNNGNNLAPGVDYGMYPLVRAYNVGVKVGF</sequence>
<keyword evidence="3 7" id="KW-1134">Transmembrane beta strand</keyword>
<evidence type="ECO:0000256" key="2">
    <source>
        <dbReference type="ARBA" id="ARBA00022448"/>
    </source>
</evidence>
<protein>
    <submittedName>
        <fullName evidence="9">TonB-dependent receptor</fullName>
    </submittedName>
</protein>
<dbReference type="SUPFAM" id="SSF56935">
    <property type="entry name" value="Porins"/>
    <property type="match status" value="1"/>
</dbReference>
<evidence type="ECO:0000313" key="10">
    <source>
        <dbReference type="Proteomes" id="UP000261174"/>
    </source>
</evidence>
<organism evidence="9 10">
    <name type="scientific">Chitinophaga silvisoli</name>
    <dbReference type="NCBI Taxonomy" id="2291814"/>
    <lineage>
        <taxon>Bacteria</taxon>
        <taxon>Pseudomonadati</taxon>
        <taxon>Bacteroidota</taxon>
        <taxon>Chitinophagia</taxon>
        <taxon>Chitinophagales</taxon>
        <taxon>Chitinophagaceae</taxon>
        <taxon>Chitinophaga</taxon>
    </lineage>
</organism>
<dbReference type="Gene3D" id="2.170.130.10">
    <property type="entry name" value="TonB-dependent receptor, plug domain"/>
    <property type="match status" value="1"/>
</dbReference>
<comment type="similarity">
    <text evidence="7">Belongs to the TonB-dependent receptor family.</text>
</comment>
<evidence type="ECO:0000259" key="8">
    <source>
        <dbReference type="Pfam" id="PF07715"/>
    </source>
</evidence>
<evidence type="ECO:0000313" key="9">
    <source>
        <dbReference type="EMBL" id="RFM33417.1"/>
    </source>
</evidence>
<dbReference type="InterPro" id="IPR012910">
    <property type="entry name" value="Plug_dom"/>
</dbReference>
<dbReference type="Pfam" id="PF07715">
    <property type="entry name" value="Plug"/>
    <property type="match status" value="1"/>
</dbReference>
<dbReference type="NCBIfam" id="TIGR04056">
    <property type="entry name" value="OMP_RagA_SusC"/>
    <property type="match status" value="1"/>
</dbReference>
<dbReference type="NCBIfam" id="TIGR04057">
    <property type="entry name" value="SusC_RagA_signa"/>
    <property type="match status" value="1"/>
</dbReference>
<dbReference type="GO" id="GO:0009279">
    <property type="term" value="C:cell outer membrane"/>
    <property type="evidence" value="ECO:0007669"/>
    <property type="project" value="UniProtKB-SubCell"/>
</dbReference>
<keyword evidence="6 7" id="KW-0998">Cell outer membrane</keyword>
<keyword evidence="4 7" id="KW-0812">Transmembrane</keyword>
<evidence type="ECO:0000256" key="5">
    <source>
        <dbReference type="ARBA" id="ARBA00023136"/>
    </source>
</evidence>
<dbReference type="OrthoDB" id="9768177at2"/>
<dbReference type="PROSITE" id="PS52016">
    <property type="entry name" value="TONB_DEPENDENT_REC_3"/>
    <property type="match status" value="1"/>
</dbReference>
<proteinExistence type="inferred from homology"/>
<dbReference type="InterPro" id="IPR037066">
    <property type="entry name" value="Plug_dom_sf"/>
</dbReference>
<dbReference type="InterPro" id="IPR023996">
    <property type="entry name" value="TonB-dep_OMP_SusC/RagA"/>
</dbReference>
<evidence type="ECO:0000256" key="6">
    <source>
        <dbReference type="ARBA" id="ARBA00023237"/>
    </source>
</evidence>
<keyword evidence="5 7" id="KW-0472">Membrane</keyword>
<keyword evidence="9" id="KW-0675">Receptor</keyword>